<dbReference type="EMBL" id="CP000432">
    <property type="protein sequence ID" value="ABG99969.1"/>
    <property type="molecule type" value="Genomic_DNA"/>
</dbReference>
<evidence type="ECO:0000256" key="1">
    <source>
        <dbReference type="SAM" id="MobiDB-lite"/>
    </source>
</evidence>
<gene>
    <name evidence="2" type="ordered locus">RHA1_ro08925</name>
</gene>
<name>Q0RXL7_RHOJR</name>
<proteinExistence type="predicted"/>
<feature type="region of interest" description="Disordered" evidence="1">
    <location>
        <begin position="153"/>
        <end position="181"/>
    </location>
</feature>
<protein>
    <submittedName>
        <fullName evidence="2">Uncharacterized protein</fullName>
    </submittedName>
</protein>
<organism evidence="2 3">
    <name type="scientific">Rhodococcus jostii (strain RHA1)</name>
    <dbReference type="NCBI Taxonomy" id="101510"/>
    <lineage>
        <taxon>Bacteria</taxon>
        <taxon>Bacillati</taxon>
        <taxon>Actinomycetota</taxon>
        <taxon>Actinomycetes</taxon>
        <taxon>Mycobacteriales</taxon>
        <taxon>Nocardiaceae</taxon>
        <taxon>Rhodococcus</taxon>
    </lineage>
</organism>
<sequence length="181" mass="19506">MSRGGDHRPGSARNSPSRPGPCGRTSRRYSGLGRRSGVKCHCGPVHGPDSMGSCTGCLRCVDEAIGGHATDREVIWLTTITIAIASDRTRWQVRCSQPTAPGCTGTARSSTFLISDRLGLSDPVPQHRLNIHCHVSRRSPFGSDARYYRIARSHSPAQTSSPARGPSSVSPPPNLVRRHTE</sequence>
<accession>Q0RXL7</accession>
<dbReference type="Proteomes" id="UP000008710">
    <property type="component" value="Plasmid pRHL1"/>
</dbReference>
<geneLocation type="plasmid" evidence="2 3">
    <name>pRHL1</name>
</geneLocation>
<evidence type="ECO:0000313" key="3">
    <source>
        <dbReference type="Proteomes" id="UP000008710"/>
    </source>
</evidence>
<evidence type="ECO:0000313" key="2">
    <source>
        <dbReference type="EMBL" id="ABG99969.1"/>
    </source>
</evidence>
<reference evidence="3" key="1">
    <citation type="journal article" date="2006" name="Proc. Natl. Acad. Sci. U.S.A.">
        <title>The complete genome of Rhodococcus sp. RHA1 provides insights into a catabolic powerhouse.</title>
        <authorList>
            <person name="McLeod M.P."/>
            <person name="Warren R.L."/>
            <person name="Hsiao W.W.L."/>
            <person name="Araki N."/>
            <person name="Myhre M."/>
            <person name="Fernandes C."/>
            <person name="Miyazawa D."/>
            <person name="Wong W."/>
            <person name="Lillquist A.L."/>
            <person name="Wang D."/>
            <person name="Dosanjh M."/>
            <person name="Hara H."/>
            <person name="Petrescu A."/>
            <person name="Morin R.D."/>
            <person name="Yang G."/>
            <person name="Stott J.M."/>
            <person name="Schein J.E."/>
            <person name="Shin H."/>
            <person name="Smailus D."/>
            <person name="Siddiqui A.S."/>
            <person name="Marra M.A."/>
            <person name="Jones S.J.M."/>
            <person name="Holt R."/>
            <person name="Brinkman F.S.L."/>
            <person name="Miyauchi K."/>
            <person name="Fukuda M."/>
            <person name="Davies J.E."/>
            <person name="Mohn W.W."/>
            <person name="Eltis L.D."/>
        </authorList>
    </citation>
    <scope>NUCLEOTIDE SEQUENCE [LARGE SCALE GENOMIC DNA]</scope>
    <source>
        <strain evidence="3">RHA1</strain>
    </source>
</reference>
<keyword evidence="2" id="KW-0614">Plasmid</keyword>
<dbReference type="KEGG" id="rha:RHA1_ro08925"/>
<dbReference type="AlphaFoldDB" id="Q0RXL7"/>
<dbReference type="HOGENOM" id="CLU_1487952_0_0_11"/>
<feature type="region of interest" description="Disordered" evidence="1">
    <location>
        <begin position="1"/>
        <end position="36"/>
    </location>
</feature>